<dbReference type="Gene3D" id="3.30.160.390">
    <property type="entry name" value="Integrase, DNA-binding domain"/>
    <property type="match status" value="1"/>
</dbReference>
<organism evidence="8 9">
    <name type="scientific">Thiothrix nivea (strain ATCC 35100 / DSM 5205 / JP2)</name>
    <dbReference type="NCBI Taxonomy" id="870187"/>
    <lineage>
        <taxon>Bacteria</taxon>
        <taxon>Pseudomonadati</taxon>
        <taxon>Pseudomonadota</taxon>
        <taxon>Gammaproteobacteria</taxon>
        <taxon>Thiotrichales</taxon>
        <taxon>Thiotrichaceae</taxon>
        <taxon>Thiothrix</taxon>
    </lineage>
</organism>
<evidence type="ECO:0000256" key="2">
    <source>
        <dbReference type="ARBA" id="ARBA00022908"/>
    </source>
</evidence>
<gene>
    <name evidence="8" type="ORF">Thini_3191</name>
</gene>
<dbReference type="InterPro" id="IPR050808">
    <property type="entry name" value="Phage_Integrase"/>
</dbReference>
<dbReference type="Pfam" id="PF13356">
    <property type="entry name" value="Arm-DNA-bind_3"/>
    <property type="match status" value="1"/>
</dbReference>
<dbReference type="PANTHER" id="PTHR30629">
    <property type="entry name" value="PROPHAGE INTEGRASE"/>
    <property type="match status" value="1"/>
</dbReference>
<dbReference type="PANTHER" id="PTHR30629:SF2">
    <property type="entry name" value="PROPHAGE INTEGRASE INTS-RELATED"/>
    <property type="match status" value="1"/>
</dbReference>
<dbReference type="InterPro" id="IPR044068">
    <property type="entry name" value="CB"/>
</dbReference>
<evidence type="ECO:0000313" key="8">
    <source>
        <dbReference type="EMBL" id="EIJ35713.1"/>
    </source>
</evidence>
<evidence type="ECO:0000313" key="9">
    <source>
        <dbReference type="Proteomes" id="UP000005317"/>
    </source>
</evidence>
<proteinExistence type="inferred from homology"/>
<evidence type="ECO:0000259" key="7">
    <source>
        <dbReference type="PROSITE" id="PS51900"/>
    </source>
</evidence>
<feature type="domain" description="Core-binding (CB)" evidence="7">
    <location>
        <begin position="102"/>
        <end position="183"/>
    </location>
</feature>
<evidence type="ECO:0000259" key="6">
    <source>
        <dbReference type="PROSITE" id="PS51898"/>
    </source>
</evidence>
<dbReference type="Pfam" id="PF22022">
    <property type="entry name" value="Phage_int_M"/>
    <property type="match status" value="1"/>
</dbReference>
<dbReference type="InterPro" id="IPR038488">
    <property type="entry name" value="Integrase_DNA-bd_sf"/>
</dbReference>
<dbReference type="Gene3D" id="1.10.150.130">
    <property type="match status" value="1"/>
</dbReference>
<sequence length="410" mass="47325">MGKTVTLLSDLEARNAEVRETTYRIKDAPGLYLEINPNGSKIWRLRYRNPQTKKETMFTVGTFPETKCAEARPAAEEAKALVRQGIDPNTKKQRDRLRGSGKTFQEVALEWHENQIGRWKKSNAEQVMRSLELDVFPHIGKQPIDDLEAPDVLAILRRIEGRGTLPQAQKVRQRINAVFRFAVIVGYIKGNPLPENMKGAIKAYKQKHFKALTVDDLPEFLRDLAAYRSEVLRRAVEFTLLTFARTGSVRMAEWQEIDWENALWRIPAEHMKMEEPHIIPLSKQALKLLEELRPFTGDSHLIFYTSRRNQRISENAMLQVIRRIGWSDNTTIHGFRAIASSTLKENGFTHEVVEKQLAHQGRDKIAGAYDYMARYMGERKNMMQWWADFLDEQQHGRGKVIIGNFAQGRA</sequence>
<feature type="domain" description="Tyr recombinase" evidence="6">
    <location>
        <begin position="207"/>
        <end position="388"/>
    </location>
</feature>
<accession>A0A656HH36</accession>
<dbReference type="PROSITE" id="PS51900">
    <property type="entry name" value="CB"/>
    <property type="match status" value="1"/>
</dbReference>
<comment type="similarity">
    <text evidence="1">Belongs to the 'phage' integrase family.</text>
</comment>
<dbReference type="InterPro" id="IPR010998">
    <property type="entry name" value="Integrase_recombinase_N"/>
</dbReference>
<dbReference type="RefSeq" id="WP_002709613.1">
    <property type="nucleotide sequence ID" value="NZ_JH651384.1"/>
</dbReference>
<dbReference type="CDD" id="cd00801">
    <property type="entry name" value="INT_P4_C"/>
    <property type="match status" value="1"/>
</dbReference>
<keyword evidence="4" id="KW-0233">DNA recombination</keyword>
<dbReference type="PROSITE" id="PS51898">
    <property type="entry name" value="TYR_RECOMBINASE"/>
    <property type="match status" value="1"/>
</dbReference>
<keyword evidence="2" id="KW-0229">DNA integration</keyword>
<dbReference type="EMBL" id="JH651384">
    <property type="protein sequence ID" value="EIJ35713.1"/>
    <property type="molecule type" value="Genomic_DNA"/>
</dbReference>
<dbReference type="InterPro" id="IPR011010">
    <property type="entry name" value="DNA_brk_join_enz"/>
</dbReference>
<evidence type="ECO:0000256" key="5">
    <source>
        <dbReference type="PROSITE-ProRule" id="PRU01248"/>
    </source>
</evidence>
<keyword evidence="9" id="KW-1185">Reference proteome</keyword>
<dbReference type="Proteomes" id="UP000005317">
    <property type="component" value="Unassembled WGS sequence"/>
</dbReference>
<dbReference type="GO" id="GO:0015074">
    <property type="term" value="P:DNA integration"/>
    <property type="evidence" value="ECO:0007669"/>
    <property type="project" value="UniProtKB-KW"/>
</dbReference>
<protein>
    <submittedName>
        <fullName evidence="8">Integrase family protein</fullName>
    </submittedName>
</protein>
<dbReference type="Gene3D" id="1.10.443.10">
    <property type="entry name" value="Intergrase catalytic core"/>
    <property type="match status" value="1"/>
</dbReference>
<dbReference type="SUPFAM" id="SSF56349">
    <property type="entry name" value="DNA breaking-rejoining enzymes"/>
    <property type="match status" value="1"/>
</dbReference>
<keyword evidence="3 5" id="KW-0238">DNA-binding</keyword>
<evidence type="ECO:0000256" key="3">
    <source>
        <dbReference type="ARBA" id="ARBA00023125"/>
    </source>
</evidence>
<evidence type="ECO:0000256" key="1">
    <source>
        <dbReference type="ARBA" id="ARBA00008857"/>
    </source>
</evidence>
<dbReference type="GO" id="GO:0006310">
    <property type="term" value="P:DNA recombination"/>
    <property type="evidence" value="ECO:0007669"/>
    <property type="project" value="UniProtKB-KW"/>
</dbReference>
<dbReference type="AlphaFoldDB" id="A0A656HH36"/>
<dbReference type="InterPro" id="IPR025166">
    <property type="entry name" value="Integrase_DNA_bind_dom"/>
</dbReference>
<name>A0A656HH36_THINJ</name>
<dbReference type="InterPro" id="IPR013762">
    <property type="entry name" value="Integrase-like_cat_sf"/>
</dbReference>
<evidence type="ECO:0000256" key="4">
    <source>
        <dbReference type="ARBA" id="ARBA00023172"/>
    </source>
</evidence>
<dbReference type="Pfam" id="PF00589">
    <property type="entry name" value="Phage_integrase"/>
    <property type="match status" value="1"/>
</dbReference>
<dbReference type="InterPro" id="IPR053876">
    <property type="entry name" value="Phage_int_M"/>
</dbReference>
<dbReference type="OrthoDB" id="9795573at2"/>
<dbReference type="GO" id="GO:0003677">
    <property type="term" value="F:DNA binding"/>
    <property type="evidence" value="ECO:0007669"/>
    <property type="project" value="UniProtKB-UniRule"/>
</dbReference>
<dbReference type="InterPro" id="IPR002104">
    <property type="entry name" value="Integrase_catalytic"/>
</dbReference>
<reference evidence="9" key="1">
    <citation type="journal article" date="2011" name="Stand. Genomic Sci.">
        <title>Genome sequence of the filamentous, gliding Thiothrix nivea neotype strain (JP2(T)).</title>
        <authorList>
            <person name="Lapidus A."/>
            <person name="Nolan M."/>
            <person name="Lucas S."/>
            <person name="Glavina Del Rio T."/>
            <person name="Tice H."/>
            <person name="Cheng J.F."/>
            <person name="Tapia R."/>
            <person name="Han C."/>
            <person name="Goodwin L."/>
            <person name="Pitluck S."/>
            <person name="Liolios K."/>
            <person name="Pagani I."/>
            <person name="Ivanova N."/>
            <person name="Huntemann M."/>
            <person name="Mavromatis K."/>
            <person name="Mikhailova N."/>
            <person name="Pati A."/>
            <person name="Chen A."/>
            <person name="Palaniappan K."/>
            <person name="Land M."/>
            <person name="Brambilla E.M."/>
            <person name="Rohde M."/>
            <person name="Abt B."/>
            <person name="Verbarg S."/>
            <person name="Goker M."/>
            <person name="Bristow J."/>
            <person name="Eisen J.A."/>
            <person name="Markowitz V."/>
            <person name="Hugenholtz P."/>
            <person name="Kyrpides N.C."/>
            <person name="Klenk H.P."/>
            <person name="Woyke T."/>
        </authorList>
    </citation>
    <scope>NUCLEOTIDE SEQUENCE [LARGE SCALE GENOMIC DNA]</scope>
    <source>
        <strain evidence="9">ATCC 35100 / DSM 5205 / JP2</strain>
    </source>
</reference>